<reference evidence="1 2" key="1">
    <citation type="submission" date="2018-02" db="EMBL/GenBank/DDBJ databases">
        <title>The genomes of Aspergillus section Nigri reveals drivers in fungal speciation.</title>
        <authorList>
            <consortium name="DOE Joint Genome Institute"/>
            <person name="Vesth T.C."/>
            <person name="Nybo J."/>
            <person name="Theobald S."/>
            <person name="Brandl J."/>
            <person name="Frisvad J.C."/>
            <person name="Nielsen K.F."/>
            <person name="Lyhne E.K."/>
            <person name="Kogle M.E."/>
            <person name="Kuo A."/>
            <person name="Riley R."/>
            <person name="Clum A."/>
            <person name="Nolan M."/>
            <person name="Lipzen A."/>
            <person name="Salamov A."/>
            <person name="Henrissat B."/>
            <person name="Wiebenga A."/>
            <person name="De vries R.P."/>
            <person name="Grigoriev I.V."/>
            <person name="Mortensen U.H."/>
            <person name="Andersen M.R."/>
            <person name="Baker S.E."/>
        </authorList>
    </citation>
    <scope>NUCLEOTIDE SEQUENCE [LARGE SCALE GENOMIC DNA]</scope>
    <source>
        <strain evidence="1 2">CBS 707.79</strain>
    </source>
</reference>
<gene>
    <name evidence="1" type="ORF">BO71DRAFT_396622</name>
</gene>
<name>A0A319DS85_9EURO</name>
<proteinExistence type="predicted"/>
<organism evidence="1 2">
    <name type="scientific">Aspergillus ellipticus CBS 707.79</name>
    <dbReference type="NCBI Taxonomy" id="1448320"/>
    <lineage>
        <taxon>Eukaryota</taxon>
        <taxon>Fungi</taxon>
        <taxon>Dikarya</taxon>
        <taxon>Ascomycota</taxon>
        <taxon>Pezizomycotina</taxon>
        <taxon>Eurotiomycetes</taxon>
        <taxon>Eurotiomycetidae</taxon>
        <taxon>Eurotiales</taxon>
        <taxon>Aspergillaceae</taxon>
        <taxon>Aspergillus</taxon>
        <taxon>Aspergillus subgen. Circumdati</taxon>
    </lineage>
</organism>
<evidence type="ECO:0000313" key="2">
    <source>
        <dbReference type="Proteomes" id="UP000247810"/>
    </source>
</evidence>
<protein>
    <submittedName>
        <fullName evidence="1">Uncharacterized protein</fullName>
    </submittedName>
</protein>
<sequence length="74" mass="8055">MPRGDIPQCPVRPSMLFVNRIPPSNIALLGSLSSTPSTVMKTRTSQPIIAIYISVRVFGPKQTTGISQYSSYSN</sequence>
<dbReference type="Proteomes" id="UP000247810">
    <property type="component" value="Unassembled WGS sequence"/>
</dbReference>
<dbReference type="AlphaFoldDB" id="A0A319DS85"/>
<dbReference type="EMBL" id="KZ825831">
    <property type="protein sequence ID" value="PYH96957.1"/>
    <property type="molecule type" value="Genomic_DNA"/>
</dbReference>
<keyword evidence="2" id="KW-1185">Reference proteome</keyword>
<dbReference type="VEuPathDB" id="FungiDB:BO71DRAFT_396622"/>
<evidence type="ECO:0000313" key="1">
    <source>
        <dbReference type="EMBL" id="PYH96957.1"/>
    </source>
</evidence>
<accession>A0A319DS85</accession>